<evidence type="ECO:0000313" key="10">
    <source>
        <dbReference type="EMBL" id="RBP18285.1"/>
    </source>
</evidence>
<name>A0A366FX22_9HYPH</name>
<evidence type="ECO:0000256" key="7">
    <source>
        <dbReference type="ARBA" id="ARBA00038093"/>
    </source>
</evidence>
<keyword evidence="4 8" id="KW-0479">Metal-binding</keyword>
<organism evidence="10 11">
    <name type="scientific">Roseiarcus fermentans</name>
    <dbReference type="NCBI Taxonomy" id="1473586"/>
    <lineage>
        <taxon>Bacteria</taxon>
        <taxon>Pseudomonadati</taxon>
        <taxon>Pseudomonadota</taxon>
        <taxon>Alphaproteobacteria</taxon>
        <taxon>Hyphomicrobiales</taxon>
        <taxon>Roseiarcaceae</taxon>
        <taxon>Roseiarcus</taxon>
    </lineage>
</organism>
<evidence type="ECO:0000256" key="8">
    <source>
        <dbReference type="HAMAP-Rule" id="MF_00265"/>
    </source>
</evidence>
<dbReference type="Proteomes" id="UP000253529">
    <property type="component" value="Unassembled WGS sequence"/>
</dbReference>
<protein>
    <recommendedName>
        <fullName evidence="8">Ribonuclease VapC</fullName>
        <shortName evidence="8">RNase VapC</shortName>
        <ecNumber evidence="8">3.1.-.-</ecNumber>
    </recommendedName>
    <alternativeName>
        <fullName evidence="8">Toxin VapC</fullName>
    </alternativeName>
</protein>
<comment type="function">
    <text evidence="8">Toxic component of a toxin-antitoxin (TA) system. An RNase.</text>
</comment>
<dbReference type="Gene3D" id="3.40.50.1010">
    <property type="entry name" value="5'-nuclease"/>
    <property type="match status" value="1"/>
</dbReference>
<reference evidence="10 11" key="1">
    <citation type="submission" date="2018-06" db="EMBL/GenBank/DDBJ databases">
        <title>Genomic Encyclopedia of Type Strains, Phase IV (KMG-IV): sequencing the most valuable type-strain genomes for metagenomic binning, comparative biology and taxonomic classification.</title>
        <authorList>
            <person name="Goeker M."/>
        </authorList>
    </citation>
    <scope>NUCLEOTIDE SEQUENCE [LARGE SCALE GENOMIC DNA]</scope>
    <source>
        <strain evidence="10 11">DSM 24875</strain>
    </source>
</reference>
<dbReference type="PANTHER" id="PTHR33653:SF1">
    <property type="entry name" value="RIBONUCLEASE VAPC2"/>
    <property type="match status" value="1"/>
</dbReference>
<dbReference type="EC" id="3.1.-.-" evidence="8"/>
<dbReference type="OrthoDB" id="7350421at2"/>
<dbReference type="Pfam" id="PF01850">
    <property type="entry name" value="PIN"/>
    <property type="match status" value="1"/>
</dbReference>
<evidence type="ECO:0000313" key="11">
    <source>
        <dbReference type="Proteomes" id="UP000253529"/>
    </source>
</evidence>
<keyword evidence="6 8" id="KW-0460">Magnesium</keyword>
<evidence type="ECO:0000256" key="1">
    <source>
        <dbReference type="ARBA" id="ARBA00001946"/>
    </source>
</evidence>
<dbReference type="CDD" id="cd18686">
    <property type="entry name" value="PIN_VapC-like"/>
    <property type="match status" value="1"/>
</dbReference>
<comment type="caution">
    <text evidence="10">The sequence shown here is derived from an EMBL/GenBank/DDBJ whole genome shotgun (WGS) entry which is preliminary data.</text>
</comment>
<comment type="cofactor">
    <cofactor evidence="1 8">
        <name>Mg(2+)</name>
        <dbReference type="ChEBI" id="CHEBI:18420"/>
    </cofactor>
</comment>
<dbReference type="GO" id="GO:0090729">
    <property type="term" value="F:toxin activity"/>
    <property type="evidence" value="ECO:0007669"/>
    <property type="project" value="UniProtKB-KW"/>
</dbReference>
<keyword evidence="5 8" id="KW-0378">Hydrolase</keyword>
<comment type="similarity">
    <text evidence="7 8">Belongs to the PINc/VapC protein family.</text>
</comment>
<sequence length="128" mass="14104">MRVVDTSAWIEWMRGSALGESLAPQLPRNEEWVVPTVVQYELARWLMREASDAQASRVLAFTTELVVAPLTTDIATKAADYAALYKLAMADAVIYATASDARADLLTCDAHFAELPNVTYVRKAPVDD</sequence>
<evidence type="ECO:0000256" key="2">
    <source>
        <dbReference type="ARBA" id="ARBA00022649"/>
    </source>
</evidence>
<evidence type="ECO:0000256" key="3">
    <source>
        <dbReference type="ARBA" id="ARBA00022722"/>
    </source>
</evidence>
<dbReference type="GO" id="GO:0004540">
    <property type="term" value="F:RNA nuclease activity"/>
    <property type="evidence" value="ECO:0007669"/>
    <property type="project" value="InterPro"/>
</dbReference>
<dbReference type="InterPro" id="IPR002716">
    <property type="entry name" value="PIN_dom"/>
</dbReference>
<proteinExistence type="inferred from homology"/>
<dbReference type="EMBL" id="QNRK01000001">
    <property type="protein sequence ID" value="RBP18285.1"/>
    <property type="molecule type" value="Genomic_DNA"/>
</dbReference>
<dbReference type="GO" id="GO:0000287">
    <property type="term" value="F:magnesium ion binding"/>
    <property type="evidence" value="ECO:0007669"/>
    <property type="project" value="UniProtKB-UniRule"/>
</dbReference>
<keyword evidence="3 8" id="KW-0540">Nuclease</keyword>
<keyword evidence="11" id="KW-1185">Reference proteome</keyword>
<dbReference type="SUPFAM" id="SSF88723">
    <property type="entry name" value="PIN domain-like"/>
    <property type="match status" value="1"/>
</dbReference>
<dbReference type="RefSeq" id="WP_113887337.1">
    <property type="nucleotide sequence ID" value="NZ_QNRK01000001.1"/>
</dbReference>
<evidence type="ECO:0000259" key="9">
    <source>
        <dbReference type="Pfam" id="PF01850"/>
    </source>
</evidence>
<feature type="binding site" evidence="8">
    <location>
        <position position="91"/>
    </location>
    <ligand>
        <name>Mg(2+)</name>
        <dbReference type="ChEBI" id="CHEBI:18420"/>
    </ligand>
</feature>
<evidence type="ECO:0000256" key="4">
    <source>
        <dbReference type="ARBA" id="ARBA00022723"/>
    </source>
</evidence>
<accession>A0A366FX22</accession>
<evidence type="ECO:0000256" key="6">
    <source>
        <dbReference type="ARBA" id="ARBA00022842"/>
    </source>
</evidence>
<feature type="domain" description="PIN" evidence="9">
    <location>
        <begin position="3"/>
        <end position="116"/>
    </location>
</feature>
<dbReference type="InterPro" id="IPR050556">
    <property type="entry name" value="Type_II_TA_system_RNase"/>
</dbReference>
<dbReference type="PANTHER" id="PTHR33653">
    <property type="entry name" value="RIBONUCLEASE VAPC2"/>
    <property type="match status" value="1"/>
</dbReference>
<dbReference type="InterPro" id="IPR029060">
    <property type="entry name" value="PIN-like_dom_sf"/>
</dbReference>
<keyword evidence="8" id="KW-0800">Toxin</keyword>
<gene>
    <name evidence="8" type="primary">vapC</name>
    <name evidence="10" type="ORF">DFR50_101229</name>
</gene>
<dbReference type="InterPro" id="IPR022907">
    <property type="entry name" value="VapC_family"/>
</dbReference>
<dbReference type="AlphaFoldDB" id="A0A366FX22"/>
<dbReference type="GO" id="GO:0016787">
    <property type="term" value="F:hydrolase activity"/>
    <property type="evidence" value="ECO:0007669"/>
    <property type="project" value="UniProtKB-KW"/>
</dbReference>
<evidence type="ECO:0000256" key="5">
    <source>
        <dbReference type="ARBA" id="ARBA00022801"/>
    </source>
</evidence>
<dbReference type="HAMAP" id="MF_00265">
    <property type="entry name" value="VapC_Nob1"/>
    <property type="match status" value="1"/>
</dbReference>
<keyword evidence="2 8" id="KW-1277">Toxin-antitoxin system</keyword>
<feature type="binding site" evidence="8">
    <location>
        <position position="5"/>
    </location>
    <ligand>
        <name>Mg(2+)</name>
        <dbReference type="ChEBI" id="CHEBI:18420"/>
    </ligand>
</feature>